<dbReference type="Gene3D" id="1.10.3990.20">
    <property type="entry name" value="protein bp1543"/>
    <property type="match status" value="1"/>
</dbReference>
<dbReference type="EMBL" id="NHRY01000037">
    <property type="protein sequence ID" value="PPQ38835.1"/>
    <property type="molecule type" value="Genomic_DNA"/>
</dbReference>
<name>A0A2S6NNG1_RHOGL</name>
<organism evidence="2 3">
    <name type="scientific">Rhodopila globiformis</name>
    <name type="common">Rhodopseudomonas globiformis</name>
    <dbReference type="NCBI Taxonomy" id="1071"/>
    <lineage>
        <taxon>Bacteria</taxon>
        <taxon>Pseudomonadati</taxon>
        <taxon>Pseudomonadota</taxon>
        <taxon>Alphaproteobacteria</taxon>
        <taxon>Acetobacterales</taxon>
        <taxon>Acetobacteraceae</taxon>
        <taxon>Rhodopila</taxon>
    </lineage>
</organism>
<accession>A0A2S6NNG1</accession>
<dbReference type="AlphaFoldDB" id="A0A2S6NNG1"/>
<keyword evidence="2" id="KW-0808">Transferase</keyword>
<evidence type="ECO:0000313" key="3">
    <source>
        <dbReference type="Proteomes" id="UP000239724"/>
    </source>
</evidence>
<dbReference type="OrthoDB" id="7477016at2"/>
<sequence length="76" mass="8121">MSRLIKRSFTLAGHRTSIALEQEFWDALLGLARVRGQSLSALIATVDAARGPDSQLASALRVIALLSAGERARSSD</sequence>
<reference evidence="2 3" key="1">
    <citation type="journal article" date="2018" name="Arch. Microbiol.">
        <title>New insights into the metabolic potential of the phototrophic purple bacterium Rhodopila globiformis DSM 161(T) from its draft genome sequence and evidence for a vanadium-dependent nitrogenase.</title>
        <authorList>
            <person name="Imhoff J.F."/>
            <person name="Rahn T."/>
            <person name="Kunzel S."/>
            <person name="Neulinger S.C."/>
        </authorList>
    </citation>
    <scope>NUCLEOTIDE SEQUENCE [LARGE SCALE GENOMIC DNA]</scope>
    <source>
        <strain evidence="2 3">DSM 161</strain>
    </source>
</reference>
<feature type="domain" description="Ribbon-helix-helix" evidence="1">
    <location>
        <begin position="5"/>
        <end position="65"/>
    </location>
</feature>
<gene>
    <name evidence="2" type="ORF">CCS01_01880</name>
</gene>
<dbReference type="GO" id="GO:0016740">
    <property type="term" value="F:transferase activity"/>
    <property type="evidence" value="ECO:0007669"/>
    <property type="project" value="UniProtKB-KW"/>
</dbReference>
<keyword evidence="3" id="KW-1185">Reference proteome</keyword>
<evidence type="ECO:0000313" key="2">
    <source>
        <dbReference type="EMBL" id="PPQ38835.1"/>
    </source>
</evidence>
<dbReference type="InterPro" id="IPR038268">
    <property type="entry name" value="RHH_sf"/>
</dbReference>
<proteinExistence type="predicted"/>
<evidence type="ECO:0000259" key="1">
    <source>
        <dbReference type="Pfam" id="PF13467"/>
    </source>
</evidence>
<dbReference type="Pfam" id="PF13467">
    <property type="entry name" value="RHH_4"/>
    <property type="match status" value="1"/>
</dbReference>
<dbReference type="InterPro" id="IPR027373">
    <property type="entry name" value="RHH_dom"/>
</dbReference>
<dbReference type="Proteomes" id="UP000239724">
    <property type="component" value="Unassembled WGS sequence"/>
</dbReference>
<comment type="caution">
    <text evidence="2">The sequence shown here is derived from an EMBL/GenBank/DDBJ whole genome shotgun (WGS) entry which is preliminary data.</text>
</comment>
<protein>
    <submittedName>
        <fullName evidence="2">Aryl-sulfate sulfotransferase</fullName>
    </submittedName>
</protein>